<dbReference type="InParanoid" id="A0A5J5EX10"/>
<sequence length="108" mass="11176">MSRWPLLLPAPALVAVIAARALGYCTVCALDLHPDSPASSSTAVGRLNSFCDIISHSPSATVFSRRGLGKFLSLFCGPHNLNNQLANKNCSFDSGASGTSASVTLSPV</sequence>
<accession>A0A5J5EX10</accession>
<protein>
    <submittedName>
        <fullName evidence="1">Uncharacterized protein</fullName>
    </submittedName>
</protein>
<dbReference type="Proteomes" id="UP000326924">
    <property type="component" value="Unassembled WGS sequence"/>
</dbReference>
<keyword evidence="2" id="KW-1185">Reference proteome</keyword>
<gene>
    <name evidence="1" type="ORF">FN846DRAFT_715038</name>
</gene>
<reference evidence="1 2" key="1">
    <citation type="submission" date="2019-09" db="EMBL/GenBank/DDBJ databases">
        <title>Draft genome of the ectomycorrhizal ascomycete Sphaerosporella brunnea.</title>
        <authorList>
            <consortium name="DOE Joint Genome Institute"/>
            <person name="Benucci G.M."/>
            <person name="Marozzi G."/>
            <person name="Antonielli L."/>
            <person name="Sanchez S."/>
            <person name="Marco P."/>
            <person name="Wang X."/>
            <person name="Falini L.B."/>
            <person name="Barry K."/>
            <person name="Haridas S."/>
            <person name="Lipzen A."/>
            <person name="Labutti K."/>
            <person name="Grigoriev I.V."/>
            <person name="Murat C."/>
            <person name="Martin F."/>
            <person name="Albertini E."/>
            <person name="Donnini D."/>
            <person name="Bonito G."/>
        </authorList>
    </citation>
    <scope>NUCLEOTIDE SEQUENCE [LARGE SCALE GENOMIC DNA]</scope>
    <source>
        <strain evidence="1 2">Sb_GMNB300</strain>
    </source>
</reference>
<evidence type="ECO:0000313" key="1">
    <source>
        <dbReference type="EMBL" id="KAA8906517.1"/>
    </source>
</evidence>
<proteinExistence type="predicted"/>
<evidence type="ECO:0000313" key="2">
    <source>
        <dbReference type="Proteomes" id="UP000326924"/>
    </source>
</evidence>
<organism evidence="1 2">
    <name type="scientific">Sphaerosporella brunnea</name>
    <dbReference type="NCBI Taxonomy" id="1250544"/>
    <lineage>
        <taxon>Eukaryota</taxon>
        <taxon>Fungi</taxon>
        <taxon>Dikarya</taxon>
        <taxon>Ascomycota</taxon>
        <taxon>Pezizomycotina</taxon>
        <taxon>Pezizomycetes</taxon>
        <taxon>Pezizales</taxon>
        <taxon>Pyronemataceae</taxon>
        <taxon>Sphaerosporella</taxon>
    </lineage>
</organism>
<comment type="caution">
    <text evidence="1">The sequence shown here is derived from an EMBL/GenBank/DDBJ whole genome shotgun (WGS) entry which is preliminary data.</text>
</comment>
<name>A0A5J5EX10_9PEZI</name>
<dbReference type="EMBL" id="VXIS01000088">
    <property type="protein sequence ID" value="KAA8906517.1"/>
    <property type="molecule type" value="Genomic_DNA"/>
</dbReference>
<dbReference type="AlphaFoldDB" id="A0A5J5EX10"/>